<dbReference type="AlphaFoldDB" id="A0A413LR78"/>
<evidence type="ECO:0000313" key="2">
    <source>
        <dbReference type="Proteomes" id="UP001055091"/>
    </source>
</evidence>
<dbReference type="RefSeq" id="WP_006771685.1">
    <property type="nucleotide sequence ID" value="NZ_BQNJ01000001.1"/>
</dbReference>
<name>A0A413LR78_9FIRM</name>
<protein>
    <submittedName>
        <fullName evidence="1">Uncharacterized protein</fullName>
    </submittedName>
</protein>
<dbReference type="Proteomes" id="UP001055091">
    <property type="component" value="Unassembled WGS sequence"/>
</dbReference>
<dbReference type="InterPro" id="IPR045691">
    <property type="entry name" value="DUF6056"/>
</dbReference>
<evidence type="ECO:0000313" key="1">
    <source>
        <dbReference type="EMBL" id="GKH01413.1"/>
    </source>
</evidence>
<dbReference type="GeneID" id="93152184"/>
<organism evidence="1 2">
    <name type="scientific">Hungatella hathewayi</name>
    <dbReference type="NCBI Taxonomy" id="154046"/>
    <lineage>
        <taxon>Bacteria</taxon>
        <taxon>Bacillati</taxon>
        <taxon>Bacillota</taxon>
        <taxon>Clostridia</taxon>
        <taxon>Lachnospirales</taxon>
        <taxon>Lachnospiraceae</taxon>
        <taxon>Hungatella</taxon>
    </lineage>
</organism>
<dbReference type="EMBL" id="BQNJ01000001">
    <property type="protein sequence ID" value="GKH01413.1"/>
    <property type="molecule type" value="Genomic_DNA"/>
</dbReference>
<reference evidence="1" key="1">
    <citation type="submission" date="2022-01" db="EMBL/GenBank/DDBJ databases">
        <title>Novel bile acid biosynthetic pathways are enriched in the microbiome of centenarians.</title>
        <authorList>
            <person name="Sato Y."/>
            <person name="Atarashi K."/>
            <person name="Plichta R.D."/>
            <person name="Arai Y."/>
            <person name="Sasajima S."/>
            <person name="Kearney M.S."/>
            <person name="Suda W."/>
            <person name="Takeshita K."/>
            <person name="Sasaki T."/>
            <person name="Okamoto S."/>
            <person name="Skelly N.A."/>
            <person name="Okamura Y."/>
            <person name="Vlamakis H."/>
            <person name="Li Y."/>
            <person name="Tanoue T."/>
            <person name="Takei H."/>
            <person name="Nittono H."/>
            <person name="Narushima S."/>
            <person name="Irie J."/>
            <person name="Itoh H."/>
            <person name="Moriya K."/>
            <person name="Sugiura Y."/>
            <person name="Suematsu M."/>
            <person name="Moritoki N."/>
            <person name="Shibata S."/>
            <person name="Littman R.D."/>
            <person name="Fischbach A.M."/>
            <person name="Uwamino Y."/>
            <person name="Inoue T."/>
            <person name="Honda A."/>
            <person name="Hattori M."/>
            <person name="Murai T."/>
            <person name="Xavier J.R."/>
            <person name="Hirose N."/>
            <person name="Honda K."/>
        </authorList>
    </citation>
    <scope>NUCLEOTIDE SEQUENCE</scope>
    <source>
        <strain evidence="1">CE91-St55</strain>
    </source>
</reference>
<proteinExistence type="predicted"/>
<comment type="caution">
    <text evidence="1">The sequence shown here is derived from an EMBL/GenBank/DDBJ whole genome shotgun (WGS) entry which is preliminary data.</text>
</comment>
<accession>A0A413LR78</accession>
<dbReference type="Pfam" id="PF19528">
    <property type="entry name" value="DUF6056"/>
    <property type="match status" value="1"/>
</dbReference>
<gene>
    <name evidence="1" type="ORF">CE91St55_33940</name>
</gene>
<sequence>MKKEVKIGIGLVFLAFYVFLIMQFGKVFVYYDDFGYLSLSYGNTVPDVIGSNYTLSQLLSFMGKHYFYSNGRLFYLFLFSFLNMTGGLAAVQAFMATSVLAILVLVHYVVMRHSKPAGWRPVFLAAFICLLYGTIGILIQRLGTYWYAASFLYVVPAVTFLVLAVLYYETIGEEPKTWKKAACIVLAFFAAFSQEEWLVAVIGYICMVIAWKTLKKYRVRAYDFGTLVAAVAGALPILTSPAVKMRMDNNSEFSNLPFVQKVLTNLRNLMNLFFSSDNQNYLAVLLMALMCLGAYMIWKRMKYTVLNIGYLAFSAAVTVYLFLKLNRHVLGPGGHSQVMIWVLFLYLLVTAVQVIRILYDRNQILMGMIFLSAILTLACLVVVPELPQRVLLPFIYLSYTLFGYLFCLILLERKSAVWGIAGLIIVAAVSIPNLKNIYRGYSINYEVLMYNDGVIRDAAARIRDGGEEIKKLTLYQNPDRLCSCEMVYDENFKYMIYWMDEYYDLPSEVELEYEPITDLGAWRQTH</sequence>